<dbReference type="Pfam" id="PF07859">
    <property type="entry name" value="Abhydrolase_3"/>
    <property type="match status" value="1"/>
</dbReference>
<dbReference type="RefSeq" id="XP_013325834.1">
    <property type="nucleotide sequence ID" value="XM_013470380.1"/>
</dbReference>
<dbReference type="SUPFAM" id="SSF53474">
    <property type="entry name" value="alpha/beta-Hydrolases"/>
    <property type="match status" value="1"/>
</dbReference>
<evidence type="ECO:0000256" key="2">
    <source>
        <dbReference type="SAM" id="Phobius"/>
    </source>
</evidence>
<dbReference type="GeneID" id="25319115"/>
<accession>A0A0F4YLR8</accession>
<proteinExistence type="predicted"/>
<keyword evidence="1" id="KW-0378">Hydrolase</keyword>
<evidence type="ECO:0000313" key="5">
    <source>
        <dbReference type="Proteomes" id="UP000053958"/>
    </source>
</evidence>
<evidence type="ECO:0000256" key="1">
    <source>
        <dbReference type="ARBA" id="ARBA00022801"/>
    </source>
</evidence>
<dbReference type="AlphaFoldDB" id="A0A0F4YLR8"/>
<feature type="transmembrane region" description="Helical" evidence="2">
    <location>
        <begin position="20"/>
        <end position="39"/>
    </location>
</feature>
<protein>
    <submittedName>
        <fullName evidence="4">Lipase/thioesterase family protein</fullName>
    </submittedName>
</protein>
<dbReference type="PANTHER" id="PTHR48081:SF21">
    <property type="entry name" value="LIPASE_THIOESTERASE FAMILY PROTEIN (AFU_ORTHOLOGUE AFUA_8G02590)"/>
    <property type="match status" value="1"/>
</dbReference>
<evidence type="ECO:0000259" key="3">
    <source>
        <dbReference type="Pfam" id="PF07859"/>
    </source>
</evidence>
<keyword evidence="2" id="KW-0472">Membrane</keyword>
<name>A0A0F4YLR8_RASE3</name>
<dbReference type="EMBL" id="LASV01000369">
    <property type="protein sequence ID" value="KKA19222.1"/>
    <property type="molecule type" value="Genomic_DNA"/>
</dbReference>
<dbReference type="STRING" id="1408163.A0A0F4YLR8"/>
<feature type="domain" description="Alpha/beta hydrolase fold-3" evidence="3">
    <location>
        <begin position="122"/>
        <end position="311"/>
    </location>
</feature>
<keyword evidence="5" id="KW-1185">Reference proteome</keyword>
<dbReference type="Gene3D" id="3.40.50.1820">
    <property type="entry name" value="alpha/beta hydrolase"/>
    <property type="match status" value="1"/>
</dbReference>
<dbReference type="InterPro" id="IPR029058">
    <property type="entry name" value="AB_hydrolase_fold"/>
</dbReference>
<keyword evidence="2" id="KW-0812">Transmembrane</keyword>
<dbReference type="GO" id="GO:0016787">
    <property type="term" value="F:hydrolase activity"/>
    <property type="evidence" value="ECO:0007669"/>
    <property type="project" value="UniProtKB-KW"/>
</dbReference>
<dbReference type="OrthoDB" id="2152029at2759"/>
<dbReference type="InterPro" id="IPR013094">
    <property type="entry name" value="AB_hydrolase_3"/>
</dbReference>
<gene>
    <name evidence="4" type="ORF">T310_6833</name>
</gene>
<keyword evidence="2" id="KW-1133">Transmembrane helix</keyword>
<dbReference type="InterPro" id="IPR050300">
    <property type="entry name" value="GDXG_lipolytic_enzyme"/>
</dbReference>
<dbReference type="PANTHER" id="PTHR48081">
    <property type="entry name" value="AB HYDROLASE SUPERFAMILY PROTEIN C4A8.06C"/>
    <property type="match status" value="1"/>
</dbReference>
<dbReference type="Proteomes" id="UP000053958">
    <property type="component" value="Unassembled WGS sequence"/>
</dbReference>
<evidence type="ECO:0000313" key="4">
    <source>
        <dbReference type="EMBL" id="KKA19222.1"/>
    </source>
</evidence>
<comment type="caution">
    <text evidence="4">The sequence shown here is derived from an EMBL/GenBank/DDBJ whole genome shotgun (WGS) entry which is preliminary data.</text>
</comment>
<organism evidence="4 5">
    <name type="scientific">Rasamsonia emersonii (strain ATCC 16479 / CBS 393.64 / IMI 116815)</name>
    <dbReference type="NCBI Taxonomy" id="1408163"/>
    <lineage>
        <taxon>Eukaryota</taxon>
        <taxon>Fungi</taxon>
        <taxon>Dikarya</taxon>
        <taxon>Ascomycota</taxon>
        <taxon>Pezizomycotina</taxon>
        <taxon>Eurotiomycetes</taxon>
        <taxon>Eurotiomycetidae</taxon>
        <taxon>Eurotiales</taxon>
        <taxon>Trichocomaceae</taxon>
        <taxon>Rasamsonia</taxon>
    </lineage>
</organism>
<reference evidence="4 5" key="1">
    <citation type="submission" date="2015-04" db="EMBL/GenBank/DDBJ databases">
        <authorList>
            <person name="Heijne W.H."/>
            <person name="Fedorova N.D."/>
            <person name="Nierman W.C."/>
            <person name="Vollebregt A.W."/>
            <person name="Zhao Z."/>
            <person name="Wu L."/>
            <person name="Kumar M."/>
            <person name="Stam H."/>
            <person name="van den Berg M.A."/>
            <person name="Pel H.J."/>
        </authorList>
    </citation>
    <scope>NUCLEOTIDE SEQUENCE [LARGE SCALE GENOMIC DNA]</scope>
    <source>
        <strain evidence="4 5">CBS 393.64</strain>
    </source>
</reference>
<sequence length="414" mass="45731">MSVTKQPPKKISLAEVIDIIPGLLSITATGIFALVTGPFRHRKQRKNPKQGVARTLLLHVGYAVLRKATLRLTLLQLQFIFPKTDTTYRLFAWRSGIANQTVDLGHGAQGHWIGNKDAKNVLIWYHGGGFAVPANRCYFQFLAGVVKAMNQAGKDLAVFVLTYTLTPHASCPTQLQQAVACLRYMLQTGRSPGNIYLGGDSAGGNLVLGVLSHISHPHAEIDQLSVLSEAFGGAVLIAPWTDLRTEYPPPETAPLGDLITQDVAKKWATAYLNGRRRDYYTDASWAPPEWWEGLKVKDVLILAGGNEILLPMSRLSSTVLLTRRWTGRLPVRNALRRPRRMPRRAHVQPAARRPDRDGAGEEAEVVVEGAAVRLYIPVACWLAFICMLYTWVEEISSLLCTDMATTTTTPYLGT</sequence>